<sequence>MGIIVAVVTGIAVAAIVAAVVALIYCRKKRISANSTDPVKAAQFEPPGRQMIAIRKRQLEETNNDYETADGGYMTLNPRAPTDDDKNIYLTLPPNDHVNMQLPEGCDLLREVIPGRLEHDRQSP</sequence>
<comment type="caution">
    <text evidence="3">The sequence shown here is derived from an EMBL/GenBank/DDBJ whole genome shotgun (WGS) entry which is preliminary data.</text>
</comment>
<dbReference type="AlphaFoldDB" id="A0A2J8SLE4"/>
<feature type="transmembrane region" description="Helical" evidence="2">
    <location>
        <begin position="6"/>
        <end position="26"/>
    </location>
</feature>
<keyword evidence="2" id="KW-0472">Membrane</keyword>
<feature type="region of interest" description="Disordered" evidence="1">
    <location>
        <begin position="61"/>
        <end position="87"/>
    </location>
</feature>
<gene>
    <name evidence="3" type="ORF">CR201_G0042095</name>
</gene>
<proteinExistence type="predicted"/>
<accession>A0A2J8SLE4</accession>
<name>A0A2J8SLE4_PONAB</name>
<evidence type="ECO:0000256" key="2">
    <source>
        <dbReference type="SAM" id="Phobius"/>
    </source>
</evidence>
<reference evidence="3" key="1">
    <citation type="submission" date="2017-12" db="EMBL/GenBank/DDBJ databases">
        <title>High-resolution comparative analysis of great ape genomes.</title>
        <authorList>
            <person name="Pollen A."/>
            <person name="Hastie A."/>
            <person name="Hormozdiari F."/>
            <person name="Dougherty M."/>
            <person name="Liu R."/>
            <person name="Chaisson M."/>
            <person name="Hoppe E."/>
            <person name="Hill C."/>
            <person name="Pang A."/>
            <person name="Hillier L."/>
            <person name="Baker C."/>
            <person name="Armstrong J."/>
            <person name="Shendure J."/>
            <person name="Paten B."/>
            <person name="Wilson R."/>
            <person name="Chao H."/>
            <person name="Schneider V."/>
            <person name="Ventura M."/>
            <person name="Kronenberg Z."/>
            <person name="Murali S."/>
            <person name="Gordon D."/>
            <person name="Cantsilieris S."/>
            <person name="Munson K."/>
            <person name="Nelson B."/>
            <person name="Raja A."/>
            <person name="Underwood J."/>
            <person name="Diekhans M."/>
            <person name="Fiddes I."/>
            <person name="Haussler D."/>
            <person name="Eichler E."/>
        </authorList>
    </citation>
    <scope>NUCLEOTIDE SEQUENCE [LARGE SCALE GENOMIC DNA]</scope>
    <source>
        <strain evidence="3">Susie</strain>
    </source>
</reference>
<evidence type="ECO:0000313" key="3">
    <source>
        <dbReference type="EMBL" id="PNJ21595.1"/>
    </source>
</evidence>
<organism evidence="3">
    <name type="scientific">Pongo abelii</name>
    <name type="common">Sumatran orangutan</name>
    <name type="synonym">Pongo pygmaeus abelii</name>
    <dbReference type="NCBI Taxonomy" id="9601"/>
    <lineage>
        <taxon>Eukaryota</taxon>
        <taxon>Metazoa</taxon>
        <taxon>Chordata</taxon>
        <taxon>Craniata</taxon>
        <taxon>Vertebrata</taxon>
        <taxon>Euteleostomi</taxon>
        <taxon>Mammalia</taxon>
        <taxon>Eutheria</taxon>
        <taxon>Euarchontoglires</taxon>
        <taxon>Primates</taxon>
        <taxon>Haplorrhini</taxon>
        <taxon>Catarrhini</taxon>
        <taxon>Hominidae</taxon>
        <taxon>Pongo</taxon>
    </lineage>
</organism>
<protein>
    <submittedName>
        <fullName evidence="3">FCGR2A isoform 3</fullName>
    </submittedName>
</protein>
<keyword evidence="2" id="KW-1133">Transmembrane helix</keyword>
<dbReference type="EMBL" id="NDHI03003560">
    <property type="protein sequence ID" value="PNJ21595.1"/>
    <property type="molecule type" value="Genomic_DNA"/>
</dbReference>
<evidence type="ECO:0000256" key="1">
    <source>
        <dbReference type="SAM" id="MobiDB-lite"/>
    </source>
</evidence>
<keyword evidence="2" id="KW-0812">Transmembrane</keyword>